<accession>A0ABD2PBS7</accession>
<reference evidence="2 3" key="1">
    <citation type="journal article" date="2021" name="BMC Biol.">
        <title>Horizontally acquired antibacterial genes associated with adaptive radiation of ladybird beetles.</title>
        <authorList>
            <person name="Li H.S."/>
            <person name="Tang X.F."/>
            <person name="Huang Y.H."/>
            <person name="Xu Z.Y."/>
            <person name="Chen M.L."/>
            <person name="Du X.Y."/>
            <person name="Qiu B.Y."/>
            <person name="Chen P.T."/>
            <person name="Zhang W."/>
            <person name="Slipinski A."/>
            <person name="Escalona H.E."/>
            <person name="Waterhouse R.M."/>
            <person name="Zwick A."/>
            <person name="Pang H."/>
        </authorList>
    </citation>
    <scope>NUCLEOTIDE SEQUENCE [LARGE SCALE GENOMIC DNA]</scope>
    <source>
        <strain evidence="2">SYSU2018</strain>
    </source>
</reference>
<dbReference type="EMBL" id="JABFTP020000185">
    <property type="protein sequence ID" value="KAL3288421.1"/>
    <property type="molecule type" value="Genomic_DNA"/>
</dbReference>
<name>A0ABD2PBS7_9CUCU</name>
<feature type="region of interest" description="Disordered" evidence="1">
    <location>
        <begin position="37"/>
        <end position="146"/>
    </location>
</feature>
<protein>
    <submittedName>
        <fullName evidence="2">Uncharacterized protein</fullName>
    </submittedName>
</protein>
<evidence type="ECO:0000313" key="2">
    <source>
        <dbReference type="EMBL" id="KAL3288421.1"/>
    </source>
</evidence>
<organism evidence="2 3">
    <name type="scientific">Cryptolaemus montrouzieri</name>
    <dbReference type="NCBI Taxonomy" id="559131"/>
    <lineage>
        <taxon>Eukaryota</taxon>
        <taxon>Metazoa</taxon>
        <taxon>Ecdysozoa</taxon>
        <taxon>Arthropoda</taxon>
        <taxon>Hexapoda</taxon>
        <taxon>Insecta</taxon>
        <taxon>Pterygota</taxon>
        <taxon>Neoptera</taxon>
        <taxon>Endopterygota</taxon>
        <taxon>Coleoptera</taxon>
        <taxon>Polyphaga</taxon>
        <taxon>Cucujiformia</taxon>
        <taxon>Coccinelloidea</taxon>
        <taxon>Coccinellidae</taxon>
        <taxon>Scymninae</taxon>
        <taxon>Scymnini</taxon>
        <taxon>Cryptolaemus</taxon>
    </lineage>
</organism>
<comment type="caution">
    <text evidence="2">The sequence shown here is derived from an EMBL/GenBank/DDBJ whole genome shotgun (WGS) entry which is preliminary data.</text>
</comment>
<evidence type="ECO:0000256" key="1">
    <source>
        <dbReference type="SAM" id="MobiDB-lite"/>
    </source>
</evidence>
<dbReference type="Proteomes" id="UP001516400">
    <property type="component" value="Unassembled WGS sequence"/>
</dbReference>
<gene>
    <name evidence="2" type="ORF">HHI36_002867</name>
</gene>
<feature type="compositionally biased region" description="Polar residues" evidence="1">
    <location>
        <begin position="62"/>
        <end position="92"/>
    </location>
</feature>
<keyword evidence="3" id="KW-1185">Reference proteome</keyword>
<feature type="compositionally biased region" description="Polar residues" evidence="1">
    <location>
        <begin position="37"/>
        <end position="46"/>
    </location>
</feature>
<evidence type="ECO:0000313" key="3">
    <source>
        <dbReference type="Proteomes" id="UP001516400"/>
    </source>
</evidence>
<proteinExistence type="predicted"/>
<dbReference type="AlphaFoldDB" id="A0ABD2PBS7"/>
<sequence>MVPSNRQEVLDRFPMHTIEALPEVKALISESFIENLNAKRQLTRSTRNNKRRTVNVPRGKSTAASNINPQNDNETPMSMDQPSTSSGQTNDEPPNINLIGESDSDDESIGHISYAETDDSPYHFPQLSDASATDMRPIETNVQKMK</sequence>